<name>A0A2H1V2J0_SPOFR</name>
<dbReference type="EMBL" id="ODYU01000374">
    <property type="protein sequence ID" value="SOQ35051.1"/>
    <property type="molecule type" value="Genomic_DNA"/>
</dbReference>
<proteinExistence type="predicted"/>
<dbReference type="AlphaFoldDB" id="A0A2H1V2J0"/>
<reference evidence="1" key="1">
    <citation type="submission" date="2016-07" db="EMBL/GenBank/DDBJ databases">
        <authorList>
            <person name="Bretaudeau A."/>
        </authorList>
    </citation>
    <scope>NUCLEOTIDE SEQUENCE</scope>
    <source>
        <strain evidence="1">Rice</strain>
        <tissue evidence="1">Whole body</tissue>
    </source>
</reference>
<sequence>MFNCLLTKLSRDLKLIELASGKKFCMSNDYTYSFRADTKRGAKWRCTGCNVFIIINCRDELIQISGNHNHKPPKYYVRSDGKYVKLL</sequence>
<dbReference type="Gene3D" id="2.20.25.240">
    <property type="match status" value="1"/>
</dbReference>
<gene>
    <name evidence="1" type="ORF">SFRICE_008149</name>
</gene>
<accession>A0A2H1V2J0</accession>
<evidence type="ECO:0000313" key="1">
    <source>
        <dbReference type="EMBL" id="SOQ35051.1"/>
    </source>
</evidence>
<organism evidence="1">
    <name type="scientific">Spodoptera frugiperda</name>
    <name type="common">Fall armyworm</name>
    <dbReference type="NCBI Taxonomy" id="7108"/>
    <lineage>
        <taxon>Eukaryota</taxon>
        <taxon>Metazoa</taxon>
        <taxon>Ecdysozoa</taxon>
        <taxon>Arthropoda</taxon>
        <taxon>Hexapoda</taxon>
        <taxon>Insecta</taxon>
        <taxon>Pterygota</taxon>
        <taxon>Neoptera</taxon>
        <taxon>Endopterygota</taxon>
        <taxon>Lepidoptera</taxon>
        <taxon>Glossata</taxon>
        <taxon>Ditrysia</taxon>
        <taxon>Noctuoidea</taxon>
        <taxon>Noctuidae</taxon>
        <taxon>Amphipyrinae</taxon>
        <taxon>Spodoptera</taxon>
    </lineage>
</organism>
<protein>
    <submittedName>
        <fullName evidence="1">SFRICE_008149</fullName>
    </submittedName>
</protein>